<proteinExistence type="predicted"/>
<keyword evidence="1" id="KW-0620">Polyamine biosynthesis</keyword>
<evidence type="ECO:0000313" key="3">
    <source>
        <dbReference type="Proteomes" id="UP000179018"/>
    </source>
</evidence>
<dbReference type="PANTHER" id="PTHR43317:SF1">
    <property type="entry name" value="THERMOSPERMINE SYNTHASE ACAULIS5"/>
    <property type="match status" value="1"/>
</dbReference>
<organism evidence="2 3">
    <name type="scientific">Candidatus Woesebacteria bacterium RIFCSPLOWO2_01_FULL_39_10</name>
    <dbReference type="NCBI Taxonomy" id="1802516"/>
    <lineage>
        <taxon>Bacteria</taxon>
        <taxon>Candidatus Woeseibacteriota</taxon>
    </lineage>
</organism>
<accession>A0A1F8B4F6</accession>
<dbReference type="Gene3D" id="3.40.50.150">
    <property type="entry name" value="Vaccinia Virus protein VP39"/>
    <property type="match status" value="1"/>
</dbReference>
<evidence type="ECO:0000313" key="2">
    <source>
        <dbReference type="EMBL" id="OGM58891.1"/>
    </source>
</evidence>
<sequence length="244" mass="27476">MQNQKFGNNLINFLSGTMVLEEVKSSINGKITVVKSLAFGTYIQVGGLTQSGGIMHQVWRKPLKQISNFQFPISNVLILGLAGGTVAKLVKKNWPDAKITGVDIDPVMVKLGRKHLGLNKNDVSVRIADAYEYLIKNSQPKAGRPLDEKFPAKGWSSFGRKSQKFDLVLIDLYVGDEFPKKFESEGFIKLTRMILVNQGIAIFNRLYYGGKRTKAVRFEDKLEKIFKNVEIVFPEANVMFICRK</sequence>
<reference evidence="2 3" key="1">
    <citation type="journal article" date="2016" name="Nat. Commun.">
        <title>Thousands of microbial genomes shed light on interconnected biogeochemical processes in an aquifer system.</title>
        <authorList>
            <person name="Anantharaman K."/>
            <person name="Brown C.T."/>
            <person name="Hug L.A."/>
            <person name="Sharon I."/>
            <person name="Castelle C.J."/>
            <person name="Probst A.J."/>
            <person name="Thomas B.C."/>
            <person name="Singh A."/>
            <person name="Wilkins M.J."/>
            <person name="Karaoz U."/>
            <person name="Brodie E.L."/>
            <person name="Williams K.H."/>
            <person name="Hubbard S.S."/>
            <person name="Banfield J.F."/>
        </authorList>
    </citation>
    <scope>NUCLEOTIDE SEQUENCE [LARGE SCALE GENOMIC DNA]</scope>
</reference>
<evidence type="ECO:0008006" key="4">
    <source>
        <dbReference type="Google" id="ProtNLM"/>
    </source>
</evidence>
<dbReference type="EMBL" id="MGHC01000029">
    <property type="protein sequence ID" value="OGM58891.1"/>
    <property type="molecule type" value="Genomic_DNA"/>
</dbReference>
<gene>
    <name evidence="2" type="ORF">A3A75_06545</name>
</gene>
<dbReference type="CDD" id="cd02440">
    <property type="entry name" value="AdoMet_MTases"/>
    <property type="match status" value="1"/>
</dbReference>
<protein>
    <recommendedName>
        <fullName evidence="4">PABS domain-containing protein</fullName>
    </recommendedName>
</protein>
<name>A0A1F8B4F6_9BACT</name>
<dbReference type="AlphaFoldDB" id="A0A1F8B4F6"/>
<dbReference type="Proteomes" id="UP000179018">
    <property type="component" value="Unassembled WGS sequence"/>
</dbReference>
<dbReference type="SUPFAM" id="SSF53335">
    <property type="entry name" value="S-adenosyl-L-methionine-dependent methyltransferases"/>
    <property type="match status" value="1"/>
</dbReference>
<evidence type="ECO:0000256" key="1">
    <source>
        <dbReference type="ARBA" id="ARBA00023115"/>
    </source>
</evidence>
<dbReference type="STRING" id="1802516.A3A75_06545"/>
<dbReference type="InterPro" id="IPR029063">
    <property type="entry name" value="SAM-dependent_MTases_sf"/>
</dbReference>
<dbReference type="PANTHER" id="PTHR43317">
    <property type="entry name" value="THERMOSPERMINE SYNTHASE ACAULIS5"/>
    <property type="match status" value="1"/>
</dbReference>
<dbReference type="GO" id="GO:0006596">
    <property type="term" value="P:polyamine biosynthetic process"/>
    <property type="evidence" value="ECO:0007669"/>
    <property type="project" value="UniProtKB-KW"/>
</dbReference>
<comment type="caution">
    <text evidence="2">The sequence shown here is derived from an EMBL/GenBank/DDBJ whole genome shotgun (WGS) entry which is preliminary data.</text>
</comment>